<gene>
    <name evidence="2" type="ORF">BJ984_000104</name>
</gene>
<organism evidence="2 3">
    <name type="scientific">Herbiconiux flava</name>
    <dbReference type="NCBI Taxonomy" id="881268"/>
    <lineage>
        <taxon>Bacteria</taxon>
        <taxon>Bacillati</taxon>
        <taxon>Actinomycetota</taxon>
        <taxon>Actinomycetes</taxon>
        <taxon>Micrococcales</taxon>
        <taxon>Microbacteriaceae</taxon>
        <taxon>Herbiconiux</taxon>
    </lineage>
</organism>
<reference evidence="2 3" key="1">
    <citation type="submission" date="2020-07" db="EMBL/GenBank/DDBJ databases">
        <title>Sequencing the genomes of 1000 actinobacteria strains.</title>
        <authorList>
            <person name="Klenk H.-P."/>
        </authorList>
    </citation>
    <scope>NUCLEOTIDE SEQUENCE [LARGE SCALE GENOMIC DNA]</scope>
    <source>
        <strain evidence="2 3">DSM 26474</strain>
    </source>
</reference>
<keyword evidence="3" id="KW-1185">Reference proteome</keyword>
<evidence type="ECO:0000256" key="1">
    <source>
        <dbReference type="SAM" id="MobiDB-lite"/>
    </source>
</evidence>
<protein>
    <submittedName>
        <fullName evidence="2">Uncharacterized protein</fullName>
    </submittedName>
</protein>
<dbReference type="AlphaFoldDB" id="A0A852S9M7"/>
<name>A0A852S9M7_9MICO</name>
<evidence type="ECO:0000313" key="2">
    <source>
        <dbReference type="EMBL" id="NYD68946.1"/>
    </source>
</evidence>
<evidence type="ECO:0000313" key="3">
    <source>
        <dbReference type="Proteomes" id="UP000549913"/>
    </source>
</evidence>
<comment type="caution">
    <text evidence="2">The sequence shown here is derived from an EMBL/GenBank/DDBJ whole genome shotgun (WGS) entry which is preliminary data.</text>
</comment>
<sequence length="125" mass="13095">MKRITYAGETVLTSDEVATALVELTAALAKRGLAEAVVIPIVTASGRLDRSAELVVGMGNDVLAVPDDQEGEEPDFSAEAKTLRDHIGSVTPNRSKAVPVESAEPGTSFNEFDLDLGDMGGLKPL</sequence>
<feature type="region of interest" description="Disordered" evidence="1">
    <location>
        <begin position="89"/>
        <end position="125"/>
    </location>
</feature>
<dbReference type="EMBL" id="JACCBM010000001">
    <property type="protein sequence ID" value="NYD68946.1"/>
    <property type="molecule type" value="Genomic_DNA"/>
</dbReference>
<proteinExistence type="predicted"/>
<accession>A0A852S9M7</accession>
<dbReference type="RefSeq" id="WP_179546376.1">
    <property type="nucleotide sequence ID" value="NZ_BSEW01000001.1"/>
</dbReference>
<dbReference type="Proteomes" id="UP000549913">
    <property type="component" value="Unassembled WGS sequence"/>
</dbReference>